<dbReference type="AlphaFoldDB" id="A0AAV8T101"/>
<protein>
    <submittedName>
        <fullName evidence="2">Uncharacterized protein</fullName>
    </submittedName>
</protein>
<feature type="region of interest" description="Disordered" evidence="1">
    <location>
        <begin position="249"/>
        <end position="268"/>
    </location>
</feature>
<feature type="compositionally biased region" description="Polar residues" evidence="1">
    <location>
        <begin position="257"/>
        <end position="268"/>
    </location>
</feature>
<accession>A0AAV8T101</accession>
<evidence type="ECO:0000256" key="1">
    <source>
        <dbReference type="SAM" id="MobiDB-lite"/>
    </source>
</evidence>
<dbReference type="EMBL" id="JAIWQS010000007">
    <property type="protein sequence ID" value="KAJ8759954.1"/>
    <property type="molecule type" value="Genomic_DNA"/>
</dbReference>
<reference evidence="2 3" key="1">
    <citation type="submission" date="2021-09" db="EMBL/GenBank/DDBJ databases">
        <title>Genomic insights and catalytic innovation underlie evolution of tropane alkaloids biosynthesis.</title>
        <authorList>
            <person name="Wang Y.-J."/>
            <person name="Tian T."/>
            <person name="Huang J.-P."/>
            <person name="Huang S.-X."/>
        </authorList>
    </citation>
    <scope>NUCLEOTIDE SEQUENCE [LARGE SCALE GENOMIC DNA]</scope>
    <source>
        <strain evidence="2">KIB-2018</strain>
        <tissue evidence="2">Leaf</tissue>
    </source>
</reference>
<evidence type="ECO:0000313" key="3">
    <source>
        <dbReference type="Proteomes" id="UP001159364"/>
    </source>
</evidence>
<keyword evidence="3" id="KW-1185">Reference proteome</keyword>
<comment type="caution">
    <text evidence="2">The sequence shown here is derived from an EMBL/GenBank/DDBJ whole genome shotgun (WGS) entry which is preliminary data.</text>
</comment>
<evidence type="ECO:0000313" key="2">
    <source>
        <dbReference type="EMBL" id="KAJ8759954.1"/>
    </source>
</evidence>
<gene>
    <name evidence="2" type="ORF">K2173_010810</name>
</gene>
<proteinExistence type="predicted"/>
<sequence length="268" mass="29518">METQAATIIWEPGESSCAWENFPVLSRETLNTTVPRSPTKNSKEKTERWPVGAWKNKLYTPPQKGLLTHYPNVLKDGVISPPRELPKAGAQAWSATPVGFFWNRRPALPIAMPKYALKFLNSSALPDSMEVMTCGSDGEIVKKEIVMSYPWNWKPSIVAKQWQPTGKKFITGSQQELLGLENKEEGTIAGKNGRIWPEGNVNSADLDQVSHIQASPRAEAELEKGVTMAIAEATHRNVILKKCSSGDNSLRVDEAQDTNGSAVNTPAH</sequence>
<organism evidence="2 3">
    <name type="scientific">Erythroxylum novogranatense</name>
    <dbReference type="NCBI Taxonomy" id="1862640"/>
    <lineage>
        <taxon>Eukaryota</taxon>
        <taxon>Viridiplantae</taxon>
        <taxon>Streptophyta</taxon>
        <taxon>Embryophyta</taxon>
        <taxon>Tracheophyta</taxon>
        <taxon>Spermatophyta</taxon>
        <taxon>Magnoliopsida</taxon>
        <taxon>eudicotyledons</taxon>
        <taxon>Gunneridae</taxon>
        <taxon>Pentapetalae</taxon>
        <taxon>rosids</taxon>
        <taxon>fabids</taxon>
        <taxon>Malpighiales</taxon>
        <taxon>Erythroxylaceae</taxon>
        <taxon>Erythroxylum</taxon>
    </lineage>
</organism>
<dbReference type="Proteomes" id="UP001159364">
    <property type="component" value="Linkage Group LG07"/>
</dbReference>
<name>A0AAV8T101_9ROSI</name>